<evidence type="ECO:0000313" key="3">
    <source>
        <dbReference type="WBParaSite" id="BXY_1511300.1"/>
    </source>
</evidence>
<dbReference type="GO" id="GO:0005886">
    <property type="term" value="C:plasma membrane"/>
    <property type="evidence" value="ECO:0007669"/>
    <property type="project" value="TreeGrafter"/>
</dbReference>
<reference evidence="3" key="1">
    <citation type="submission" date="2016-11" db="UniProtKB">
        <authorList>
            <consortium name="WormBaseParasite"/>
        </authorList>
    </citation>
    <scope>IDENTIFICATION</scope>
</reference>
<dbReference type="AlphaFoldDB" id="A0A1I7SPW9"/>
<dbReference type="Proteomes" id="UP000095284">
    <property type="component" value="Unplaced"/>
</dbReference>
<dbReference type="WBParaSite" id="BXY_1511300.1">
    <property type="protein sequence ID" value="BXY_1511300.1"/>
    <property type="gene ID" value="BXY_1511300"/>
</dbReference>
<evidence type="ECO:0000259" key="1">
    <source>
        <dbReference type="Pfam" id="PF01431"/>
    </source>
</evidence>
<accession>A0A1I7SPW9</accession>
<dbReference type="Gene3D" id="3.40.390.10">
    <property type="entry name" value="Collagenase (Catalytic Domain)"/>
    <property type="match status" value="1"/>
</dbReference>
<feature type="domain" description="Peptidase M13 C-terminal" evidence="1">
    <location>
        <begin position="731"/>
        <end position="918"/>
    </location>
</feature>
<dbReference type="GO" id="GO:0016485">
    <property type="term" value="P:protein processing"/>
    <property type="evidence" value="ECO:0007669"/>
    <property type="project" value="TreeGrafter"/>
</dbReference>
<dbReference type="SUPFAM" id="SSF55486">
    <property type="entry name" value="Metalloproteases ('zincins'), catalytic domain"/>
    <property type="match status" value="2"/>
</dbReference>
<protein>
    <submittedName>
        <fullName evidence="3">Peptidase_M13 domain-containing protein</fullName>
    </submittedName>
</protein>
<dbReference type="PROSITE" id="PS51885">
    <property type="entry name" value="NEPRILYSIN"/>
    <property type="match status" value="1"/>
</dbReference>
<dbReference type="Pfam" id="PF01431">
    <property type="entry name" value="Peptidase_M13"/>
    <property type="match status" value="1"/>
</dbReference>
<dbReference type="InterPro" id="IPR000718">
    <property type="entry name" value="Peptidase_M13"/>
</dbReference>
<dbReference type="GO" id="GO:0004222">
    <property type="term" value="F:metalloendopeptidase activity"/>
    <property type="evidence" value="ECO:0007669"/>
    <property type="project" value="InterPro"/>
</dbReference>
<sequence length="944" mass="108524">MNTNTILIVASVLAFTGVLLYSLLNAFGIGPLGVNVPYKADQCANFSGYAGCSLMDPQYVIAKNTIENAQQGPLSDLKTLVSLCRNTKRPSRKDFLQPYIDQYNTVIRPYLKRQEFPEAFAVTAAFLNLNFNYDFFIQHATDFRKRSVWREVLIAQRNYSAVFEDAEEVKRTVKGLQMSDALINQILKFEKRLVEEREKKWDLTSFADNHYFNAYLEYVAKYKIIDSSLLNDTFVYYAPGEHPAAFDNTSPEVIQAYLKAVVYKIIDQKYDELAGFDCNDAIQKSWTKTVSKLLEDELLPSGTERETLDQRIEDVFYDIKMTVVELLHQLDLKDPELNQKLVSVIPDFCIQFHAPNALDKLSDVVRTLNSHKPESKWGFVKALTAYKINDALTGAEQKLACYPLRLSANILTHFKWTEELDDPTFYATVGYEIARLLWNSIGKAAKREDFDAFAESQAKCLTQKYFVDKFLSTARSYDYLALQTAFSAFQHRQAYGHKPTVFSTEARNFFLAFQKERRCSDRGTPIHLREFYGFINQYECSLKPQCNIWPVADFEVFVKPEQWSMKLNPPVIDQSEEAQKLADYIEERLDLTYRPCLDFFKYTCGGMPLSQFNNYLRDEQHEALDYLKHLDEDDKTELVRKLSEYTNLTFDGFMEHLFAMNVDENIKKNNLKKLETLKLAYNWENVIDYVVSHQIDNSTDENIVQFPDGNTPTQSQIQALLIAVSVEMERAPASVWLGRFGIKIGKEIGKAFDIFGSQIEDLSKTYKIEDLANFDDSDPKYESLVASIKCLNKSFNLGLKTMSCHNRITDDCVEDLVRVNEVVSDIQAIQSAYRAHRNYVIRYGPCKRPPGTLVSRMTTEQLLFISVGQFICAQNQPEYGIFASKSEIPTEKRVKAALSNFPLFAMAFNCPTETEYRPDISVECNVFARPVLAKNRYPFDTLDF</sequence>
<name>A0A1I7SPW9_BURXY</name>
<dbReference type="PANTHER" id="PTHR11733:SF236">
    <property type="entry name" value="PEPTIDASE_M13 DOMAIN-CONTAINING PROTEIN-RELATED"/>
    <property type="match status" value="1"/>
</dbReference>
<dbReference type="InterPro" id="IPR018497">
    <property type="entry name" value="Peptidase_M13_C"/>
</dbReference>
<evidence type="ECO:0000313" key="2">
    <source>
        <dbReference type="Proteomes" id="UP000095284"/>
    </source>
</evidence>
<organism evidence="2 3">
    <name type="scientific">Bursaphelenchus xylophilus</name>
    <name type="common">Pinewood nematode worm</name>
    <name type="synonym">Aphelenchoides xylophilus</name>
    <dbReference type="NCBI Taxonomy" id="6326"/>
    <lineage>
        <taxon>Eukaryota</taxon>
        <taxon>Metazoa</taxon>
        <taxon>Ecdysozoa</taxon>
        <taxon>Nematoda</taxon>
        <taxon>Chromadorea</taxon>
        <taxon>Rhabditida</taxon>
        <taxon>Tylenchina</taxon>
        <taxon>Tylenchomorpha</taxon>
        <taxon>Aphelenchoidea</taxon>
        <taxon>Aphelenchoididae</taxon>
        <taxon>Bursaphelenchus</taxon>
    </lineage>
</organism>
<dbReference type="PANTHER" id="PTHR11733">
    <property type="entry name" value="ZINC METALLOPROTEASE FAMILY M13 NEPRILYSIN-RELATED"/>
    <property type="match status" value="1"/>
</dbReference>
<proteinExistence type="predicted"/>
<dbReference type="InterPro" id="IPR024079">
    <property type="entry name" value="MetalloPept_cat_dom_sf"/>
</dbReference>